<reference evidence="1" key="1">
    <citation type="submission" date="2023-01" db="EMBL/GenBank/DDBJ databases">
        <authorList>
            <person name="Sprotte S."/>
            <person name="Brinks E."/>
        </authorList>
    </citation>
    <scope>NUCLEOTIDE SEQUENCE</scope>
</reference>
<accession>A0AAT9TRG9</accession>
<sequence>MFNNFAMLPSVPYNIIMTLAQNNENIFKMLKYNTYDCLSQPNLTFEEKMEMIYKNQDQQQDYRIFLNPLVGNMQYDATTILKCFRYDNWPKNHLIAVVVYEFDILFGDKIAMVEYNGIPCNRADVMEMEIMKTLNGADIGGIGQFQFNADLSQYCRSRMALNNTRNYNGCTIFMAVQIGSIAESGCFNV</sequence>
<evidence type="ECO:0000313" key="1">
    <source>
        <dbReference type="EMBL" id="WDQ45540.1"/>
    </source>
</evidence>
<proteinExistence type="predicted"/>
<organism evidence="1">
    <name type="scientific">Enterocloster phage PMBT24</name>
    <dbReference type="NCBI Taxonomy" id="3025413"/>
    <lineage>
        <taxon>Viruses</taxon>
        <taxon>Duplodnaviria</taxon>
        <taxon>Heunggongvirae</taxon>
        <taxon>Uroviricota</taxon>
        <taxon>Caudoviricetes</taxon>
    </lineage>
</organism>
<name>A0AAT9TRG9_9CAUD</name>
<reference evidence="1" key="2">
    <citation type="journal article" date="2024" name="Heliyon">
        <title>Complete genome sequence of the novel virulent phage PMBT24 infecting Enterocloster bolteae from the human gut.</title>
        <authorList>
            <person name="Sprotte S."/>
            <person name="Brinks E."/>
            <person name="Neve H."/>
            <person name="Franz C.M.A.P."/>
        </authorList>
    </citation>
    <scope>NUCLEOTIDE SEQUENCE</scope>
</reference>
<protein>
    <submittedName>
        <fullName evidence="1">Uncharacterized protein</fullName>
    </submittedName>
</protein>
<dbReference type="EMBL" id="OQ326496">
    <property type="protein sequence ID" value="WDQ45540.1"/>
    <property type="molecule type" value="Genomic_DNA"/>
</dbReference>